<dbReference type="Gene3D" id="3.40.50.620">
    <property type="entry name" value="HUPs"/>
    <property type="match status" value="1"/>
</dbReference>
<evidence type="ECO:0000259" key="1">
    <source>
        <dbReference type="Pfam" id="PF02540"/>
    </source>
</evidence>
<dbReference type="PANTHER" id="PTHR43169">
    <property type="entry name" value="EXSB FAMILY PROTEIN"/>
    <property type="match status" value="1"/>
</dbReference>
<dbReference type="InterPro" id="IPR005232">
    <property type="entry name" value="LarE"/>
</dbReference>
<protein>
    <recommendedName>
        <fullName evidence="1">NAD/GMP synthase domain-containing protein</fullName>
    </recommendedName>
</protein>
<dbReference type="RefSeq" id="WP_204400569.1">
    <property type="nucleotide sequence ID" value="NZ_JAFBEE010000003.1"/>
</dbReference>
<sequence length="279" mass="31666">MILSDKYSKLKEILTGLESVAVAFSGGVDSTFLLKVAHDVLKDKAIAVTARSSTYPEREFNEATEYAKSFGAKHVVIVSEELDIEGFSKNPVNRCYYCKHELFTKVRTVADEYGIKHVLDGSNLDDLLDFRPGMHAAKELNVVSPLKEAQMTKDDIRQLSKELGIATWDKPAFACLSSRFPYGHEITAPKLKMVELAEQFLLDLGFRQLRVRHHENIARIEVAKDERVKFFDKDLMDQIGNYFKEIGFDYVTLDLLGYRTGSMNEVLSENVKKNSLNNK</sequence>
<gene>
    <name evidence="2" type="ORF">JOC73_000803</name>
</gene>
<dbReference type="EMBL" id="JAFBEE010000003">
    <property type="protein sequence ID" value="MBM7614292.1"/>
    <property type="molecule type" value="Genomic_DNA"/>
</dbReference>
<dbReference type="NCBIfam" id="TIGR00268">
    <property type="entry name" value="ATP-dependent sacrificial sulfur transferase LarE"/>
    <property type="match status" value="1"/>
</dbReference>
<name>A0ABS2NN05_9FIRM</name>
<dbReference type="InterPro" id="IPR052188">
    <property type="entry name" value="Ni-pincer_cofactor_biosynth"/>
</dbReference>
<dbReference type="InterPro" id="IPR014729">
    <property type="entry name" value="Rossmann-like_a/b/a_fold"/>
</dbReference>
<evidence type="ECO:0000313" key="2">
    <source>
        <dbReference type="EMBL" id="MBM7614292.1"/>
    </source>
</evidence>
<dbReference type="CDD" id="cd01990">
    <property type="entry name" value="LarE-like"/>
    <property type="match status" value="1"/>
</dbReference>
<reference evidence="2 3" key="1">
    <citation type="submission" date="2021-01" db="EMBL/GenBank/DDBJ databases">
        <title>Genomic Encyclopedia of Type Strains, Phase IV (KMG-IV): sequencing the most valuable type-strain genomes for metagenomic binning, comparative biology and taxonomic classification.</title>
        <authorList>
            <person name="Goeker M."/>
        </authorList>
    </citation>
    <scope>NUCLEOTIDE SEQUENCE [LARGE SCALE GENOMIC DNA]</scope>
    <source>
        <strain evidence="2 3">DSM 25890</strain>
    </source>
</reference>
<proteinExistence type="predicted"/>
<dbReference type="InterPro" id="IPR022310">
    <property type="entry name" value="NAD/GMP_synthase"/>
</dbReference>
<dbReference type="PANTHER" id="PTHR43169:SF2">
    <property type="entry name" value="NAD_GMP SYNTHASE DOMAIN-CONTAINING PROTEIN"/>
    <property type="match status" value="1"/>
</dbReference>
<feature type="domain" description="NAD/GMP synthase" evidence="1">
    <location>
        <begin position="16"/>
        <end position="77"/>
    </location>
</feature>
<comment type="caution">
    <text evidence="2">The sequence shown here is derived from an EMBL/GenBank/DDBJ whole genome shotgun (WGS) entry which is preliminary data.</text>
</comment>
<dbReference type="PIRSF" id="PIRSF006661">
    <property type="entry name" value="PP-lp_UCP006661"/>
    <property type="match status" value="1"/>
</dbReference>
<dbReference type="Pfam" id="PF02540">
    <property type="entry name" value="NAD_synthase"/>
    <property type="match status" value="1"/>
</dbReference>
<organism evidence="2 3">
    <name type="scientific">Alkaliphilus hydrothermalis</name>
    <dbReference type="NCBI Taxonomy" id="1482730"/>
    <lineage>
        <taxon>Bacteria</taxon>
        <taxon>Bacillati</taxon>
        <taxon>Bacillota</taxon>
        <taxon>Clostridia</taxon>
        <taxon>Peptostreptococcales</taxon>
        <taxon>Natronincolaceae</taxon>
        <taxon>Alkaliphilus</taxon>
    </lineage>
</organism>
<dbReference type="Proteomes" id="UP001314796">
    <property type="component" value="Unassembled WGS sequence"/>
</dbReference>
<accession>A0ABS2NN05</accession>
<evidence type="ECO:0000313" key="3">
    <source>
        <dbReference type="Proteomes" id="UP001314796"/>
    </source>
</evidence>
<dbReference type="SUPFAM" id="SSF52402">
    <property type="entry name" value="Adenine nucleotide alpha hydrolases-like"/>
    <property type="match status" value="1"/>
</dbReference>
<keyword evidence="3" id="KW-1185">Reference proteome</keyword>